<dbReference type="PANTHER" id="PTHR33446">
    <property type="entry name" value="PROTEIN TONB-RELATED"/>
    <property type="match status" value="1"/>
</dbReference>
<organism evidence="12 14">
    <name type="scientific">Vibrio cholerae</name>
    <dbReference type="NCBI Taxonomy" id="666"/>
    <lineage>
        <taxon>Bacteria</taxon>
        <taxon>Pseudomonadati</taxon>
        <taxon>Pseudomonadota</taxon>
        <taxon>Gammaproteobacteria</taxon>
        <taxon>Vibrionales</taxon>
        <taxon>Vibrionaceae</taxon>
        <taxon>Vibrio</taxon>
    </lineage>
</organism>
<dbReference type="Proteomes" id="UP000041770">
    <property type="component" value="Unassembled WGS sequence"/>
</dbReference>
<evidence type="ECO:0000256" key="7">
    <source>
        <dbReference type="ARBA" id="ARBA00022927"/>
    </source>
</evidence>
<dbReference type="GO" id="GO:0031992">
    <property type="term" value="F:energy transducer activity"/>
    <property type="evidence" value="ECO:0007669"/>
    <property type="project" value="TreeGrafter"/>
</dbReference>
<dbReference type="EMBL" id="CWQY01000006">
    <property type="protein sequence ID" value="CSC39855.1"/>
    <property type="molecule type" value="Genomic_DNA"/>
</dbReference>
<evidence type="ECO:0000256" key="8">
    <source>
        <dbReference type="ARBA" id="ARBA00022989"/>
    </source>
</evidence>
<name>A0A655YU11_VIBCL</name>
<evidence type="ECO:0000313" key="13">
    <source>
        <dbReference type="Proteomes" id="UP000041770"/>
    </source>
</evidence>
<keyword evidence="4" id="KW-1003">Cell membrane</keyword>
<evidence type="ECO:0000313" key="14">
    <source>
        <dbReference type="Proteomes" id="UP000046067"/>
    </source>
</evidence>
<dbReference type="GO" id="GO:0055085">
    <property type="term" value="P:transmembrane transport"/>
    <property type="evidence" value="ECO:0007669"/>
    <property type="project" value="InterPro"/>
</dbReference>
<dbReference type="PANTHER" id="PTHR33446:SF2">
    <property type="entry name" value="PROTEIN TONB"/>
    <property type="match status" value="1"/>
</dbReference>
<comment type="similarity">
    <text evidence="2">Belongs to the TonB family.</text>
</comment>
<dbReference type="EMBL" id="CWQJ01000020">
    <property type="protein sequence ID" value="CSC51777.1"/>
    <property type="molecule type" value="Genomic_DNA"/>
</dbReference>
<sequence>MDKPALVSAQVQPRYPRIARKRGIEGTVMYEIWLDAQGNQIKQQLLSSSGTEALDQSALEAIKQWKFSPHILDGVPVAHRIHIPIRFKLEG</sequence>
<feature type="domain" description="TonB C-terminal" evidence="10">
    <location>
        <begin position="1"/>
        <end position="91"/>
    </location>
</feature>
<accession>A0A655YU11</accession>
<keyword evidence="7" id="KW-0653">Protein transport</keyword>
<dbReference type="GO" id="GO:0015031">
    <property type="term" value="P:protein transport"/>
    <property type="evidence" value="ECO:0007669"/>
    <property type="project" value="UniProtKB-KW"/>
</dbReference>
<gene>
    <name evidence="12" type="primary">tonB1</name>
    <name evidence="11" type="ORF">ERS013200_01323</name>
    <name evidence="12" type="ORF">ERS013201_02816</name>
</gene>
<evidence type="ECO:0000256" key="1">
    <source>
        <dbReference type="ARBA" id="ARBA00004383"/>
    </source>
</evidence>
<comment type="subcellular location">
    <subcellularLocation>
        <location evidence="1">Cell inner membrane</location>
        <topology evidence="1">Single-pass membrane protein</topology>
        <orientation evidence="1">Periplasmic side</orientation>
    </subcellularLocation>
</comment>
<dbReference type="Pfam" id="PF03544">
    <property type="entry name" value="TonB_C"/>
    <property type="match status" value="1"/>
</dbReference>
<evidence type="ECO:0000256" key="3">
    <source>
        <dbReference type="ARBA" id="ARBA00022448"/>
    </source>
</evidence>
<dbReference type="GO" id="GO:0098797">
    <property type="term" value="C:plasma membrane protein complex"/>
    <property type="evidence" value="ECO:0007669"/>
    <property type="project" value="TreeGrafter"/>
</dbReference>
<protein>
    <submittedName>
        <fullName evidence="12">TonB1 protein</fullName>
    </submittedName>
</protein>
<dbReference type="SUPFAM" id="SSF74653">
    <property type="entry name" value="TolA/TonB C-terminal domain"/>
    <property type="match status" value="1"/>
</dbReference>
<dbReference type="AlphaFoldDB" id="A0A655YU11"/>
<dbReference type="InterPro" id="IPR051045">
    <property type="entry name" value="TonB-dependent_transducer"/>
</dbReference>
<dbReference type="Proteomes" id="UP000046067">
    <property type="component" value="Unassembled WGS sequence"/>
</dbReference>
<evidence type="ECO:0000256" key="2">
    <source>
        <dbReference type="ARBA" id="ARBA00006555"/>
    </source>
</evidence>
<keyword evidence="8" id="KW-1133">Transmembrane helix</keyword>
<reference evidence="13 14" key="1">
    <citation type="submission" date="2015-07" db="EMBL/GenBank/DDBJ databases">
        <authorList>
            <consortium name="Pathogen Informatics"/>
        </authorList>
    </citation>
    <scope>NUCLEOTIDE SEQUENCE [LARGE SCALE GENOMIC DNA]</scope>
    <source>
        <strain evidence="11 13">A316</strain>
        <strain evidence="12 14">A325</strain>
    </source>
</reference>
<evidence type="ECO:0000259" key="10">
    <source>
        <dbReference type="PROSITE" id="PS52015"/>
    </source>
</evidence>
<dbReference type="Gene3D" id="3.30.1150.10">
    <property type="match status" value="1"/>
</dbReference>
<proteinExistence type="inferred from homology"/>
<evidence type="ECO:0000313" key="12">
    <source>
        <dbReference type="EMBL" id="CSC51777.1"/>
    </source>
</evidence>
<evidence type="ECO:0000256" key="4">
    <source>
        <dbReference type="ARBA" id="ARBA00022475"/>
    </source>
</evidence>
<keyword evidence="6" id="KW-0812">Transmembrane</keyword>
<evidence type="ECO:0000256" key="5">
    <source>
        <dbReference type="ARBA" id="ARBA00022519"/>
    </source>
</evidence>
<dbReference type="NCBIfam" id="TIGR01352">
    <property type="entry name" value="tonB_Cterm"/>
    <property type="match status" value="1"/>
</dbReference>
<dbReference type="InterPro" id="IPR037682">
    <property type="entry name" value="TonB_C"/>
</dbReference>
<keyword evidence="9" id="KW-0472">Membrane</keyword>
<keyword evidence="3" id="KW-0813">Transport</keyword>
<dbReference type="InterPro" id="IPR006260">
    <property type="entry name" value="TonB/TolA_C"/>
</dbReference>
<keyword evidence="5" id="KW-0997">Cell inner membrane</keyword>
<evidence type="ECO:0000256" key="9">
    <source>
        <dbReference type="ARBA" id="ARBA00023136"/>
    </source>
</evidence>
<evidence type="ECO:0000256" key="6">
    <source>
        <dbReference type="ARBA" id="ARBA00022692"/>
    </source>
</evidence>
<dbReference type="PROSITE" id="PS52015">
    <property type="entry name" value="TONB_CTD"/>
    <property type="match status" value="1"/>
</dbReference>
<evidence type="ECO:0000313" key="11">
    <source>
        <dbReference type="EMBL" id="CSC39855.1"/>
    </source>
</evidence>